<evidence type="ECO:0000313" key="10">
    <source>
        <dbReference type="Proteomes" id="UP000663854"/>
    </source>
</evidence>
<dbReference type="CDD" id="cd19941">
    <property type="entry name" value="TIL"/>
    <property type="match status" value="1"/>
</dbReference>
<dbReference type="EMBL" id="CAJOBE010000097">
    <property type="protein sequence ID" value="CAF3567431.1"/>
    <property type="molecule type" value="Genomic_DNA"/>
</dbReference>
<reference evidence="6" key="1">
    <citation type="submission" date="2021-02" db="EMBL/GenBank/DDBJ databases">
        <authorList>
            <person name="Nowell W R."/>
        </authorList>
    </citation>
    <scope>NUCLEOTIDE SEQUENCE</scope>
</reference>
<name>A0A814SXQ6_9BILA</name>
<dbReference type="EMBL" id="CAJNOT010000189">
    <property type="protein sequence ID" value="CAF0885746.1"/>
    <property type="molecule type" value="Genomic_DNA"/>
</dbReference>
<dbReference type="GO" id="GO:0030414">
    <property type="term" value="F:peptidase inhibitor activity"/>
    <property type="evidence" value="ECO:0007669"/>
    <property type="project" value="UniProtKB-KW"/>
</dbReference>
<evidence type="ECO:0000313" key="5">
    <source>
        <dbReference type="EMBL" id="CAF0885746.1"/>
    </source>
</evidence>
<organism evidence="6 10">
    <name type="scientific">Rotaria sordida</name>
    <dbReference type="NCBI Taxonomy" id="392033"/>
    <lineage>
        <taxon>Eukaryota</taxon>
        <taxon>Metazoa</taxon>
        <taxon>Spiralia</taxon>
        <taxon>Gnathifera</taxon>
        <taxon>Rotifera</taxon>
        <taxon>Eurotatoria</taxon>
        <taxon>Bdelloidea</taxon>
        <taxon>Philodinida</taxon>
        <taxon>Philodinidae</taxon>
        <taxon>Rotaria</taxon>
    </lineage>
</organism>
<gene>
    <name evidence="8" type="ORF">FNK824_LOCUS1767</name>
    <name evidence="9" type="ORF">JBS370_LOCUS3179</name>
    <name evidence="7" type="ORF">JXQ802_LOCUS34077</name>
    <name evidence="6" type="ORF">PYM288_LOCUS22202</name>
    <name evidence="5" type="ORF">ZHD862_LOCUS6623</name>
</gene>
<dbReference type="PANTHER" id="PTHR23259">
    <property type="entry name" value="RIDDLE"/>
    <property type="match status" value="1"/>
</dbReference>
<evidence type="ECO:0000256" key="1">
    <source>
        <dbReference type="ARBA" id="ARBA00022690"/>
    </source>
</evidence>
<feature type="domain" description="TIL" evidence="4">
    <location>
        <begin position="29"/>
        <end position="86"/>
    </location>
</feature>
<evidence type="ECO:0000256" key="2">
    <source>
        <dbReference type="ARBA" id="ARBA00023157"/>
    </source>
</evidence>
<dbReference type="Proteomes" id="UP000663870">
    <property type="component" value="Unassembled WGS sequence"/>
</dbReference>
<dbReference type="InterPro" id="IPR002919">
    <property type="entry name" value="TIL_dom"/>
</dbReference>
<comment type="caution">
    <text evidence="6">The sequence shown here is derived from an EMBL/GenBank/DDBJ whole genome shotgun (WGS) entry which is preliminary data.</text>
</comment>
<dbReference type="AlphaFoldDB" id="A0A814SXQ6"/>
<dbReference type="EMBL" id="CAJOBD010000133">
    <property type="protein sequence ID" value="CAF3588669.1"/>
    <property type="molecule type" value="Genomic_DNA"/>
</dbReference>
<evidence type="ECO:0000313" key="9">
    <source>
        <dbReference type="EMBL" id="CAF3588669.1"/>
    </source>
</evidence>
<evidence type="ECO:0000313" key="11">
    <source>
        <dbReference type="Proteomes" id="UP000663870"/>
    </source>
</evidence>
<protein>
    <recommendedName>
        <fullName evidence="4">TIL domain-containing protein</fullName>
    </recommendedName>
</protein>
<dbReference type="InterPro" id="IPR051368">
    <property type="entry name" value="SerProtInhib-TIL_Domain"/>
</dbReference>
<accession>A0A814SXQ6</accession>
<dbReference type="Proteomes" id="UP000663836">
    <property type="component" value="Unassembled WGS sequence"/>
</dbReference>
<dbReference type="PANTHER" id="PTHR23259:SF70">
    <property type="entry name" value="ACCESSORY GLAND PROTEIN ACP62F-RELATED"/>
    <property type="match status" value="1"/>
</dbReference>
<dbReference type="EMBL" id="CAJNOH010000934">
    <property type="protein sequence ID" value="CAF1150575.1"/>
    <property type="molecule type" value="Genomic_DNA"/>
</dbReference>
<dbReference type="Proteomes" id="UP000663874">
    <property type="component" value="Unassembled WGS sequence"/>
</dbReference>
<keyword evidence="3" id="KW-0732">Signal</keyword>
<dbReference type="InterPro" id="IPR036084">
    <property type="entry name" value="Ser_inhib-like_sf"/>
</dbReference>
<dbReference type="Gene3D" id="2.10.25.10">
    <property type="entry name" value="Laminin"/>
    <property type="match status" value="1"/>
</dbReference>
<evidence type="ECO:0000256" key="3">
    <source>
        <dbReference type="SAM" id="SignalP"/>
    </source>
</evidence>
<evidence type="ECO:0000259" key="4">
    <source>
        <dbReference type="Pfam" id="PF01826"/>
    </source>
</evidence>
<feature type="signal peptide" evidence="3">
    <location>
        <begin position="1"/>
        <end position="21"/>
    </location>
</feature>
<keyword evidence="1" id="KW-0646">Protease inhibitor</keyword>
<feature type="chain" id="PRO_5035602651" description="TIL domain-containing protein" evidence="3">
    <location>
        <begin position="22"/>
        <end position="86"/>
    </location>
</feature>
<evidence type="ECO:0000313" key="6">
    <source>
        <dbReference type="EMBL" id="CAF1150575.1"/>
    </source>
</evidence>
<dbReference type="Pfam" id="PF01826">
    <property type="entry name" value="TIL"/>
    <property type="match status" value="1"/>
</dbReference>
<sequence length="86" mass="9774">MAYALISFIVLALFMSSIIECRFVNYEICGPNEEYNRCGTQCEQTCDNIDRSQHLCNHMCAIGCFCIDGYVRQSDKNSLCVRINAC</sequence>
<keyword evidence="2" id="KW-1015">Disulfide bond</keyword>
<keyword evidence="11" id="KW-1185">Reference proteome</keyword>
<proteinExistence type="predicted"/>
<evidence type="ECO:0000313" key="7">
    <source>
        <dbReference type="EMBL" id="CAF1388608.1"/>
    </source>
</evidence>
<dbReference type="SUPFAM" id="SSF57567">
    <property type="entry name" value="Serine protease inhibitors"/>
    <property type="match status" value="1"/>
</dbReference>
<dbReference type="EMBL" id="CAJNOL010001598">
    <property type="protein sequence ID" value="CAF1388608.1"/>
    <property type="molecule type" value="Genomic_DNA"/>
</dbReference>
<dbReference type="Proteomes" id="UP000663864">
    <property type="component" value="Unassembled WGS sequence"/>
</dbReference>
<evidence type="ECO:0000313" key="8">
    <source>
        <dbReference type="EMBL" id="CAF3567431.1"/>
    </source>
</evidence>
<dbReference type="Proteomes" id="UP000663854">
    <property type="component" value="Unassembled WGS sequence"/>
</dbReference>